<dbReference type="EMBL" id="BKCJ010003633">
    <property type="protein sequence ID" value="GEU56261.1"/>
    <property type="molecule type" value="Genomic_DNA"/>
</dbReference>
<dbReference type="AlphaFoldDB" id="A0A6L2L2Y9"/>
<reference evidence="2" key="1">
    <citation type="journal article" date="2019" name="Sci. Rep.">
        <title>Draft genome of Tanacetum cinerariifolium, the natural source of mosquito coil.</title>
        <authorList>
            <person name="Yamashiro T."/>
            <person name="Shiraishi A."/>
            <person name="Satake H."/>
            <person name="Nakayama K."/>
        </authorList>
    </citation>
    <scope>NUCLEOTIDE SEQUENCE</scope>
</reference>
<proteinExistence type="predicted"/>
<gene>
    <name evidence="2" type="ORF">Tci_028239</name>
</gene>
<feature type="compositionally biased region" description="Polar residues" evidence="1">
    <location>
        <begin position="42"/>
        <end position="56"/>
    </location>
</feature>
<feature type="compositionally biased region" description="Basic residues" evidence="1">
    <location>
        <begin position="292"/>
        <end position="301"/>
    </location>
</feature>
<organism evidence="2">
    <name type="scientific">Tanacetum cinerariifolium</name>
    <name type="common">Dalmatian daisy</name>
    <name type="synonym">Chrysanthemum cinerariifolium</name>
    <dbReference type="NCBI Taxonomy" id="118510"/>
    <lineage>
        <taxon>Eukaryota</taxon>
        <taxon>Viridiplantae</taxon>
        <taxon>Streptophyta</taxon>
        <taxon>Embryophyta</taxon>
        <taxon>Tracheophyta</taxon>
        <taxon>Spermatophyta</taxon>
        <taxon>Magnoliopsida</taxon>
        <taxon>eudicotyledons</taxon>
        <taxon>Gunneridae</taxon>
        <taxon>Pentapetalae</taxon>
        <taxon>asterids</taxon>
        <taxon>campanulids</taxon>
        <taxon>Asterales</taxon>
        <taxon>Asteraceae</taxon>
        <taxon>Asteroideae</taxon>
        <taxon>Anthemideae</taxon>
        <taxon>Anthemidinae</taxon>
        <taxon>Tanacetum</taxon>
    </lineage>
</organism>
<comment type="caution">
    <text evidence="2">The sequence shown here is derived from an EMBL/GenBank/DDBJ whole genome shotgun (WGS) entry which is preliminary data.</text>
</comment>
<accession>A0A6L2L2Y9</accession>
<feature type="region of interest" description="Disordered" evidence="1">
    <location>
        <begin position="280"/>
        <end position="308"/>
    </location>
</feature>
<feature type="region of interest" description="Disordered" evidence="1">
    <location>
        <begin position="42"/>
        <end position="61"/>
    </location>
</feature>
<sequence length="637" mass="72542">MVDKPAKEKQPAKSSTAKGLTVLSKVALTEVEQIKLARKRSLTQTHISHASGSGTDEGTGIIPGVPDVPAYESDDEKISWKDVNIHLEGRDIQMADVQTTQVIKDTHVTLTLVNPDGQQQSSFMSSRFVSNMLNPSPDTCIDSIFDSTPRIDVQVTTTAEPPLLSATTLPPPTISIILHMQQTPAPSPPNVPNNQGEVKEQVKVQVSKILPKIEKTANEQLEAEVLTHSSNSYYDVATDLSELELKKILIEKMESNKSIYRSDEQKNLYKALVDAYECPREDKKEKNQSQPVHKRKRHPRHLASQLKGPNLNTRLLASLHQQRSQCTQPKIWKNPHLRSMRQNKTLPATHGRIQPWISNLAKKADSRTSFNELMDTLIDFSAFVMNRLKVDTLTPKLLAGPTYELMKGSCNSLVELEIFLEEVYKATTDQLEWNNPEGQQYPHDLLKPLPLIRNSRGCRVIPFDHFINNDLEYLCGGASSRKYTTLLTKTKAADYGHIKWIEDLRLCIQDIKDMLLLLVRGKLTNLTVDERFAFNVTLRMFPRSIVIQRRVEDLQLGVKSYQNNINLTKPKTYRSYLKRKEAYNAYSNPRGFIYQNKDKQNRLMRIDELHKFSNSTLNDVHTALDNRLKGIRMQYLP</sequence>
<evidence type="ECO:0000313" key="2">
    <source>
        <dbReference type="EMBL" id="GEU56261.1"/>
    </source>
</evidence>
<evidence type="ECO:0000256" key="1">
    <source>
        <dbReference type="SAM" id="MobiDB-lite"/>
    </source>
</evidence>
<protein>
    <submittedName>
        <fullName evidence="2">Uncharacterized protein</fullName>
    </submittedName>
</protein>
<name>A0A6L2L2Y9_TANCI</name>